<evidence type="ECO:0000256" key="1">
    <source>
        <dbReference type="SAM" id="Phobius"/>
    </source>
</evidence>
<dbReference type="WBParaSite" id="jg7736">
    <property type="protein sequence ID" value="jg7736"/>
    <property type="gene ID" value="jg7736"/>
</dbReference>
<proteinExistence type="predicted"/>
<name>A0A915ENE9_9BILA</name>
<evidence type="ECO:0000313" key="3">
    <source>
        <dbReference type="WBParaSite" id="jg7736"/>
    </source>
</evidence>
<reference evidence="3" key="1">
    <citation type="submission" date="2022-11" db="UniProtKB">
        <authorList>
            <consortium name="WormBaseParasite"/>
        </authorList>
    </citation>
    <scope>IDENTIFICATION</scope>
</reference>
<protein>
    <submittedName>
        <fullName evidence="3">Uncharacterized protein</fullName>
    </submittedName>
</protein>
<evidence type="ECO:0000313" key="2">
    <source>
        <dbReference type="Proteomes" id="UP000887574"/>
    </source>
</evidence>
<keyword evidence="1" id="KW-0472">Membrane</keyword>
<keyword evidence="1" id="KW-1133">Transmembrane helix</keyword>
<sequence length="435" mass="48602">MEVVKEDDDSSSLASTSSNFSSSLINNAAVISDFSADSSAPIMVNKMTDIFVDSFCCCIIQRADEDPFIFKENSSKYLALCHTIHVKHLSVILVYLKTILFLLLVVLAFLFQSESLVIFAFVLSFGLAVSIVHFFVDFLDSANTRDTMDSNQLISFIIQISGISLEVYSFNISVNSQAASGLTKTKLAELESLRMNAEEYGRVDNLHKTWFLNAVQSLLGALGREMYLKMRKPHKQQFVKCLDAIEEDVNLPASAKCIINAKINIPVRSRHKRSSISTVTDKIKIKNMDEPPKLILPDKLAPKGSAKTLINALTNSVRAWRGREKEQGGSAYTQLQQLNTVMKSFRESQNYHRRMLDIVVDGDKSYRKPTHLSERLSDILPSPDKVPALLRNLYSSLVEKLGNHTGSQLNYQFLSPKFAAIVENRAGSADQSTNK</sequence>
<dbReference type="AlphaFoldDB" id="A0A915ENE9"/>
<organism evidence="2 3">
    <name type="scientific">Ditylenchus dipsaci</name>
    <dbReference type="NCBI Taxonomy" id="166011"/>
    <lineage>
        <taxon>Eukaryota</taxon>
        <taxon>Metazoa</taxon>
        <taxon>Ecdysozoa</taxon>
        <taxon>Nematoda</taxon>
        <taxon>Chromadorea</taxon>
        <taxon>Rhabditida</taxon>
        <taxon>Tylenchina</taxon>
        <taxon>Tylenchomorpha</taxon>
        <taxon>Sphaerularioidea</taxon>
        <taxon>Anguinidae</taxon>
        <taxon>Anguininae</taxon>
        <taxon>Ditylenchus</taxon>
    </lineage>
</organism>
<accession>A0A915ENE9</accession>
<feature type="transmembrane region" description="Helical" evidence="1">
    <location>
        <begin position="117"/>
        <end position="139"/>
    </location>
</feature>
<dbReference type="Proteomes" id="UP000887574">
    <property type="component" value="Unplaced"/>
</dbReference>
<keyword evidence="2" id="KW-1185">Reference proteome</keyword>
<keyword evidence="1" id="KW-0812">Transmembrane</keyword>
<feature type="transmembrane region" description="Helical" evidence="1">
    <location>
        <begin position="92"/>
        <end position="111"/>
    </location>
</feature>